<sequence length="557" mass="56982">MSPSPTPRPGAGRWCSERRAGRTNPPRGEGPREGSDVTTHVLGDVPFGLGLVEAAARPGRRVTLSAAARARVAAARAVVERHAGGDEPVYGLNTGLGGNLAYRLTPGEVEAFQVQLVRGRSIGVGEPFPEPVARLMLLCRIVGLAAGGSGISPAVLDLLVAMFDAGLTPVIPGRGSIGAADLGLCAHIGLAAIGRGEVFVGGARRPAAEALAEAGLAPARLAAKDGLAILNSSAVSCGHAVAVLRDWADLALLSAAVAALSCEGYAANPRIFDPRLASARPARGQERAAALFRAALDGSALHAPGAARSVQDALSFRTLAPVVGTALAAFEAAVESVETEVNAAADNPLVLADDGLILSTANFHTPAIALAFDALAIAGAQLATGVAWRAAKMLDARMTGLPRYLSPVGGASAGLNALGKTAAALHAEVRLKAMPASLDALPVSDGVEDHAPQTPLTIRKLGEQLEPLRMLVAIEALVAAQAVDLRAPPHLAPVTRILHAAMRDAVPRLDEDRETGPDVDRVVALMRGPELVGRLRAALGDAGNAFDLRMTPIRGQA</sequence>
<dbReference type="InterPro" id="IPR008948">
    <property type="entry name" value="L-Aspartase-like"/>
</dbReference>
<evidence type="ECO:0000313" key="3">
    <source>
        <dbReference type="Proteomes" id="UP000290759"/>
    </source>
</evidence>
<proteinExistence type="predicted"/>
<dbReference type="AlphaFoldDB" id="A0A4Q2U2P7"/>
<evidence type="ECO:0000256" key="1">
    <source>
        <dbReference type="SAM" id="MobiDB-lite"/>
    </source>
</evidence>
<dbReference type="GO" id="GO:0016841">
    <property type="term" value="F:ammonia-lyase activity"/>
    <property type="evidence" value="ECO:0007669"/>
    <property type="project" value="UniProtKB-ARBA"/>
</dbReference>
<dbReference type="Gene3D" id="1.10.275.10">
    <property type="entry name" value="Fumarase/aspartase (N-terminal domain)"/>
    <property type="match status" value="1"/>
</dbReference>
<protein>
    <submittedName>
        <fullName evidence="2">Histidine ammonia-lyase</fullName>
    </submittedName>
</protein>
<dbReference type="PANTHER" id="PTHR10362">
    <property type="entry name" value="HISTIDINE AMMONIA-LYASE"/>
    <property type="match status" value="1"/>
</dbReference>
<accession>A0A4Q2U2P7</accession>
<dbReference type="OrthoDB" id="7285062at2"/>
<dbReference type="EMBL" id="QYBB01000021">
    <property type="protein sequence ID" value="RYC30763.1"/>
    <property type="molecule type" value="Genomic_DNA"/>
</dbReference>
<feature type="region of interest" description="Disordered" evidence="1">
    <location>
        <begin position="1"/>
        <end position="37"/>
    </location>
</feature>
<organism evidence="2 3">
    <name type="scientific">Lichenibacterium minor</name>
    <dbReference type="NCBI Taxonomy" id="2316528"/>
    <lineage>
        <taxon>Bacteria</taxon>
        <taxon>Pseudomonadati</taxon>
        <taxon>Pseudomonadota</taxon>
        <taxon>Alphaproteobacteria</taxon>
        <taxon>Hyphomicrobiales</taxon>
        <taxon>Lichenihabitantaceae</taxon>
        <taxon>Lichenibacterium</taxon>
    </lineage>
</organism>
<dbReference type="InterPro" id="IPR001106">
    <property type="entry name" value="Aromatic_Lyase"/>
</dbReference>
<dbReference type="SUPFAM" id="SSF48557">
    <property type="entry name" value="L-aspartase-like"/>
    <property type="match status" value="1"/>
</dbReference>
<name>A0A4Q2U2P7_9HYPH</name>
<gene>
    <name evidence="2" type="ORF">D3273_17275</name>
</gene>
<keyword evidence="3" id="KW-1185">Reference proteome</keyword>
<dbReference type="InterPro" id="IPR024083">
    <property type="entry name" value="Fumarase/histidase_N"/>
</dbReference>
<reference evidence="2 3" key="1">
    <citation type="submission" date="2018-12" db="EMBL/GenBank/DDBJ databases">
        <authorList>
            <person name="Grouzdev D.S."/>
            <person name="Krutkina M.S."/>
        </authorList>
    </citation>
    <scope>NUCLEOTIDE SEQUENCE [LARGE SCALE GENOMIC DNA]</scope>
    <source>
        <strain evidence="2 3">RmlP026</strain>
    </source>
</reference>
<dbReference type="Pfam" id="PF00221">
    <property type="entry name" value="Lyase_aromatic"/>
    <property type="match status" value="1"/>
</dbReference>
<dbReference type="Gene3D" id="1.20.200.10">
    <property type="entry name" value="Fumarase/aspartase (Central domain)"/>
    <property type="match status" value="1"/>
</dbReference>
<evidence type="ECO:0000313" key="2">
    <source>
        <dbReference type="EMBL" id="RYC30763.1"/>
    </source>
</evidence>
<keyword evidence="2" id="KW-0456">Lyase</keyword>
<dbReference type="CDD" id="cd00332">
    <property type="entry name" value="PAL-HAL"/>
    <property type="match status" value="1"/>
</dbReference>
<dbReference type="Proteomes" id="UP000290759">
    <property type="component" value="Unassembled WGS sequence"/>
</dbReference>
<comment type="caution">
    <text evidence="2">The sequence shown here is derived from an EMBL/GenBank/DDBJ whole genome shotgun (WGS) entry which is preliminary data.</text>
</comment>
<reference evidence="2 3" key="2">
    <citation type="submission" date="2019-02" db="EMBL/GenBank/DDBJ databases">
        <title>'Lichenibacterium ramalinii' gen. nov. sp. nov., 'Lichenibacterium minor' gen. nov. sp. nov.</title>
        <authorList>
            <person name="Pankratov T."/>
        </authorList>
    </citation>
    <scope>NUCLEOTIDE SEQUENCE [LARGE SCALE GENOMIC DNA]</scope>
    <source>
        <strain evidence="2 3">RmlP026</strain>
    </source>
</reference>